<dbReference type="Proteomes" id="UP000887565">
    <property type="component" value="Unplaced"/>
</dbReference>
<dbReference type="WBParaSite" id="nRc.2.0.1.t11005-RA">
    <property type="protein sequence ID" value="nRc.2.0.1.t11005-RA"/>
    <property type="gene ID" value="nRc.2.0.1.g11005"/>
</dbReference>
<accession>A0A915IA03</accession>
<proteinExistence type="predicted"/>
<keyword evidence="1" id="KW-1185">Reference proteome</keyword>
<reference evidence="2" key="1">
    <citation type="submission" date="2022-11" db="UniProtKB">
        <authorList>
            <consortium name="WormBaseParasite"/>
        </authorList>
    </citation>
    <scope>IDENTIFICATION</scope>
</reference>
<evidence type="ECO:0000313" key="1">
    <source>
        <dbReference type="Proteomes" id="UP000887565"/>
    </source>
</evidence>
<organism evidence="1 2">
    <name type="scientific">Romanomermis culicivorax</name>
    <name type="common">Nematode worm</name>
    <dbReference type="NCBI Taxonomy" id="13658"/>
    <lineage>
        <taxon>Eukaryota</taxon>
        <taxon>Metazoa</taxon>
        <taxon>Ecdysozoa</taxon>
        <taxon>Nematoda</taxon>
        <taxon>Enoplea</taxon>
        <taxon>Dorylaimia</taxon>
        <taxon>Mermithida</taxon>
        <taxon>Mermithoidea</taxon>
        <taxon>Mermithidae</taxon>
        <taxon>Romanomermis</taxon>
    </lineage>
</organism>
<sequence length="138" mass="15249">MKFHVVGGGAIASTYYILGPENSNLPSRAKTVEESLTMANSTGMVTLHSVYNKEGFPKTDVESFSSTHGKSTHYSNQNIARCFPTKIKHDHRLEKSPLAIDRLLAILSAIVIDRRRYIGRSLVAHTGFTANPFCKNVL</sequence>
<dbReference type="AlphaFoldDB" id="A0A915IA03"/>
<protein>
    <submittedName>
        <fullName evidence="2">Uncharacterized protein</fullName>
    </submittedName>
</protein>
<name>A0A915IA03_ROMCU</name>
<evidence type="ECO:0000313" key="2">
    <source>
        <dbReference type="WBParaSite" id="nRc.2.0.1.t11005-RA"/>
    </source>
</evidence>